<gene>
    <name evidence="2" type="ORF">C7B47_11840</name>
</gene>
<protein>
    <submittedName>
        <fullName evidence="2">Uncharacterized protein</fullName>
    </submittedName>
</protein>
<comment type="caution">
    <text evidence="2">The sequence shown here is derived from an EMBL/GenBank/DDBJ whole genome shotgun (WGS) entry which is preliminary data.</text>
</comment>
<dbReference type="EMBL" id="PXYX01000028">
    <property type="protein sequence ID" value="PSR25573.1"/>
    <property type="molecule type" value="Genomic_DNA"/>
</dbReference>
<evidence type="ECO:0000256" key="1">
    <source>
        <dbReference type="SAM" id="Phobius"/>
    </source>
</evidence>
<keyword evidence="1" id="KW-0472">Membrane</keyword>
<organism evidence="2 3">
    <name type="scientific">Sulfobacillus thermosulfidooxidans</name>
    <dbReference type="NCBI Taxonomy" id="28034"/>
    <lineage>
        <taxon>Bacteria</taxon>
        <taxon>Bacillati</taxon>
        <taxon>Bacillota</taxon>
        <taxon>Clostridia</taxon>
        <taxon>Eubacteriales</taxon>
        <taxon>Clostridiales Family XVII. Incertae Sedis</taxon>
        <taxon>Sulfobacillus</taxon>
    </lineage>
</organism>
<feature type="transmembrane region" description="Helical" evidence="1">
    <location>
        <begin position="106"/>
        <end position="125"/>
    </location>
</feature>
<evidence type="ECO:0000313" key="3">
    <source>
        <dbReference type="Proteomes" id="UP000242705"/>
    </source>
</evidence>
<keyword evidence="1" id="KW-1133">Transmembrane helix</keyword>
<sequence length="147" mass="17072">MSVTLTGHLSDPLRHRMRPPINSLGLHPLDIHGEFGIDSTFVEFKNFITLVHQPIFCRRCSILPIIWLFSYLLLHYWPWPWIFGLAKTILHFLHLPALNWSESVRWALPSVMMYILWHSVGLSVWSTQSPIASETSIRRILGTHAVH</sequence>
<proteinExistence type="predicted"/>
<evidence type="ECO:0000313" key="2">
    <source>
        <dbReference type="EMBL" id="PSR25573.1"/>
    </source>
</evidence>
<feature type="transmembrane region" description="Helical" evidence="1">
    <location>
        <begin position="65"/>
        <end position="86"/>
    </location>
</feature>
<accession>A0A2T2WTQ7</accession>
<reference evidence="2 3" key="1">
    <citation type="journal article" date="2014" name="BMC Genomics">
        <title>Comparison of environmental and isolate Sulfobacillus genomes reveals diverse carbon, sulfur, nitrogen, and hydrogen metabolisms.</title>
        <authorList>
            <person name="Justice N.B."/>
            <person name="Norman A."/>
            <person name="Brown C.T."/>
            <person name="Singh A."/>
            <person name="Thomas B.C."/>
            <person name="Banfield J.F."/>
        </authorList>
    </citation>
    <scope>NUCLEOTIDE SEQUENCE [LARGE SCALE GENOMIC DNA]</scope>
    <source>
        <strain evidence="2">AMDSBA5</strain>
    </source>
</reference>
<dbReference type="AlphaFoldDB" id="A0A2T2WTQ7"/>
<dbReference type="Proteomes" id="UP000242705">
    <property type="component" value="Unassembled WGS sequence"/>
</dbReference>
<keyword evidence="1" id="KW-0812">Transmembrane</keyword>
<name>A0A2T2WTQ7_SULTH</name>